<gene>
    <name evidence="3" type="ORF">FGL86_08615</name>
</gene>
<name>A0A5B8SPV6_9GAMM</name>
<organism evidence="3 4">
    <name type="scientific">Pistricoccus aurantiacus</name>
    <dbReference type="NCBI Taxonomy" id="1883414"/>
    <lineage>
        <taxon>Bacteria</taxon>
        <taxon>Pseudomonadati</taxon>
        <taxon>Pseudomonadota</taxon>
        <taxon>Gammaproteobacteria</taxon>
        <taxon>Oceanospirillales</taxon>
        <taxon>Halomonadaceae</taxon>
        <taxon>Pistricoccus</taxon>
    </lineage>
</organism>
<dbReference type="KEGG" id="paur:FGL86_08615"/>
<feature type="compositionally biased region" description="Polar residues" evidence="1">
    <location>
        <begin position="89"/>
        <end position="100"/>
    </location>
</feature>
<accession>A0A5B8SPV6</accession>
<feature type="chain" id="PRO_5022747843" evidence="2">
    <location>
        <begin position="28"/>
        <end position="142"/>
    </location>
</feature>
<dbReference type="RefSeq" id="WP_147184184.1">
    <property type="nucleotide sequence ID" value="NZ_CP042382.1"/>
</dbReference>
<feature type="signal peptide" evidence="2">
    <location>
        <begin position="1"/>
        <end position="27"/>
    </location>
</feature>
<evidence type="ECO:0000313" key="4">
    <source>
        <dbReference type="Proteomes" id="UP000321272"/>
    </source>
</evidence>
<dbReference type="Proteomes" id="UP000321272">
    <property type="component" value="Chromosome"/>
</dbReference>
<keyword evidence="4" id="KW-1185">Reference proteome</keyword>
<dbReference type="AlphaFoldDB" id="A0A5B8SPV6"/>
<evidence type="ECO:0000313" key="3">
    <source>
        <dbReference type="EMBL" id="QEA39129.1"/>
    </source>
</evidence>
<dbReference type="EMBL" id="CP042382">
    <property type="protein sequence ID" value="QEA39129.1"/>
    <property type="molecule type" value="Genomic_DNA"/>
</dbReference>
<reference evidence="3 4" key="1">
    <citation type="submission" date="2019-06" db="EMBL/GenBank/DDBJ databases">
        <title>Genome analyses of bacteria isolated from kimchi.</title>
        <authorList>
            <person name="Lee S."/>
            <person name="Ahn S."/>
            <person name="Roh S."/>
        </authorList>
    </citation>
    <scope>NUCLEOTIDE SEQUENCE [LARGE SCALE GENOMIC DNA]</scope>
    <source>
        <strain evidence="3 4">CBA4606</strain>
    </source>
</reference>
<feature type="compositionally biased region" description="Polar residues" evidence="1">
    <location>
        <begin position="27"/>
        <end position="55"/>
    </location>
</feature>
<keyword evidence="2" id="KW-0732">Signal</keyword>
<proteinExistence type="predicted"/>
<evidence type="ECO:0000256" key="2">
    <source>
        <dbReference type="SAM" id="SignalP"/>
    </source>
</evidence>
<dbReference type="OrthoDB" id="6167081at2"/>
<sequence>MMSKDLLKQIGIIGVSFGLAASPLAFGQSTNSDDIADQNSVQTNQPPAAQATESASDPRDKMDESGAGQNQGGVSSHEYESDMDEQSPAAESTDSASNPMQKEDQGGSGMNEGGVSSHEYEPDMDEQSPAAEATDSASNPAQ</sequence>
<protein>
    <submittedName>
        <fullName evidence="3">Uncharacterized protein</fullName>
    </submittedName>
</protein>
<evidence type="ECO:0000256" key="1">
    <source>
        <dbReference type="SAM" id="MobiDB-lite"/>
    </source>
</evidence>
<feature type="region of interest" description="Disordered" evidence="1">
    <location>
        <begin position="25"/>
        <end position="142"/>
    </location>
</feature>